<sequence>GSEPPSFESAPSTSPIPEETDQDKTEHGGNKRVCFKVNEDDQEDSGHDTMSYRDSY</sequence>
<protein>
    <submittedName>
        <fullName evidence="2">Uncharacterized protein</fullName>
    </submittedName>
</protein>
<comment type="caution">
    <text evidence="2">The sequence shown here is derived from an EMBL/GenBank/DDBJ whole genome shotgun (WGS) entry which is preliminary data.</text>
</comment>
<dbReference type="EMBL" id="JAMKFB020000008">
    <property type="protein sequence ID" value="KAL0185920.1"/>
    <property type="molecule type" value="Genomic_DNA"/>
</dbReference>
<feature type="region of interest" description="Disordered" evidence="1">
    <location>
        <begin position="1"/>
        <end position="56"/>
    </location>
</feature>
<name>A0ABD0QJG4_CIRMR</name>
<dbReference type="AlphaFoldDB" id="A0ABD0QJG4"/>
<proteinExistence type="predicted"/>
<evidence type="ECO:0000256" key="1">
    <source>
        <dbReference type="SAM" id="MobiDB-lite"/>
    </source>
</evidence>
<evidence type="ECO:0000313" key="3">
    <source>
        <dbReference type="Proteomes" id="UP001529510"/>
    </source>
</evidence>
<feature type="non-terminal residue" evidence="2">
    <location>
        <position position="56"/>
    </location>
</feature>
<feature type="non-terminal residue" evidence="2">
    <location>
        <position position="1"/>
    </location>
</feature>
<organism evidence="2 3">
    <name type="scientific">Cirrhinus mrigala</name>
    <name type="common">Mrigala</name>
    <dbReference type="NCBI Taxonomy" id="683832"/>
    <lineage>
        <taxon>Eukaryota</taxon>
        <taxon>Metazoa</taxon>
        <taxon>Chordata</taxon>
        <taxon>Craniata</taxon>
        <taxon>Vertebrata</taxon>
        <taxon>Euteleostomi</taxon>
        <taxon>Actinopterygii</taxon>
        <taxon>Neopterygii</taxon>
        <taxon>Teleostei</taxon>
        <taxon>Ostariophysi</taxon>
        <taxon>Cypriniformes</taxon>
        <taxon>Cyprinidae</taxon>
        <taxon>Labeoninae</taxon>
        <taxon>Labeonini</taxon>
        <taxon>Cirrhinus</taxon>
    </lineage>
</organism>
<gene>
    <name evidence="2" type="ORF">M9458_017590</name>
</gene>
<feature type="compositionally biased region" description="Basic and acidic residues" evidence="1">
    <location>
        <begin position="44"/>
        <end position="56"/>
    </location>
</feature>
<keyword evidence="3" id="KW-1185">Reference proteome</keyword>
<accession>A0ABD0QJG4</accession>
<evidence type="ECO:0000313" key="2">
    <source>
        <dbReference type="EMBL" id="KAL0185920.1"/>
    </source>
</evidence>
<reference evidence="2 3" key="1">
    <citation type="submission" date="2024-05" db="EMBL/GenBank/DDBJ databases">
        <title>Genome sequencing and assembly of Indian major carp, Cirrhinus mrigala (Hamilton, 1822).</title>
        <authorList>
            <person name="Mohindra V."/>
            <person name="Chowdhury L.M."/>
            <person name="Lal K."/>
            <person name="Jena J.K."/>
        </authorList>
    </citation>
    <scope>NUCLEOTIDE SEQUENCE [LARGE SCALE GENOMIC DNA]</scope>
    <source>
        <strain evidence="2">CM1030</strain>
        <tissue evidence="2">Blood</tissue>
    </source>
</reference>
<dbReference type="Proteomes" id="UP001529510">
    <property type="component" value="Unassembled WGS sequence"/>
</dbReference>